<comment type="caution">
    <text evidence="2">The sequence shown here is derived from an EMBL/GenBank/DDBJ whole genome shotgun (WGS) entry which is preliminary data.</text>
</comment>
<accession>A0A3M7S4J0</accession>
<protein>
    <submittedName>
        <fullName evidence="2">Uncharacterized protein</fullName>
    </submittedName>
</protein>
<dbReference type="Proteomes" id="UP000276133">
    <property type="component" value="Unassembled WGS sequence"/>
</dbReference>
<feature type="region of interest" description="Disordered" evidence="1">
    <location>
        <begin position="1"/>
        <end position="40"/>
    </location>
</feature>
<sequence>MAYNGPYNGRGTGPSGEPAQHFVQKNSRADAQEAARRAGL</sequence>
<organism evidence="2 3">
    <name type="scientific">Brachionus plicatilis</name>
    <name type="common">Marine rotifer</name>
    <name type="synonym">Brachionus muelleri</name>
    <dbReference type="NCBI Taxonomy" id="10195"/>
    <lineage>
        <taxon>Eukaryota</taxon>
        <taxon>Metazoa</taxon>
        <taxon>Spiralia</taxon>
        <taxon>Gnathifera</taxon>
        <taxon>Rotifera</taxon>
        <taxon>Eurotatoria</taxon>
        <taxon>Monogononta</taxon>
        <taxon>Pseudotrocha</taxon>
        <taxon>Ploima</taxon>
        <taxon>Brachionidae</taxon>
        <taxon>Brachionus</taxon>
    </lineage>
</organism>
<evidence type="ECO:0000256" key="1">
    <source>
        <dbReference type="SAM" id="MobiDB-lite"/>
    </source>
</evidence>
<dbReference type="OrthoDB" id="9990453at2759"/>
<evidence type="ECO:0000313" key="2">
    <source>
        <dbReference type="EMBL" id="RNA30691.1"/>
    </source>
</evidence>
<proteinExistence type="predicted"/>
<feature type="non-terminal residue" evidence="2">
    <location>
        <position position="40"/>
    </location>
</feature>
<feature type="compositionally biased region" description="Basic and acidic residues" evidence="1">
    <location>
        <begin position="27"/>
        <end position="40"/>
    </location>
</feature>
<name>A0A3M7S4J0_BRAPC</name>
<gene>
    <name evidence="2" type="ORF">BpHYR1_001976</name>
</gene>
<keyword evidence="3" id="KW-1185">Reference proteome</keyword>
<dbReference type="EMBL" id="REGN01002056">
    <property type="protein sequence ID" value="RNA30691.1"/>
    <property type="molecule type" value="Genomic_DNA"/>
</dbReference>
<reference evidence="2 3" key="1">
    <citation type="journal article" date="2018" name="Sci. Rep.">
        <title>Genomic signatures of local adaptation to the degree of environmental predictability in rotifers.</title>
        <authorList>
            <person name="Franch-Gras L."/>
            <person name="Hahn C."/>
            <person name="Garcia-Roger E.M."/>
            <person name="Carmona M.J."/>
            <person name="Serra M."/>
            <person name="Gomez A."/>
        </authorList>
    </citation>
    <scope>NUCLEOTIDE SEQUENCE [LARGE SCALE GENOMIC DNA]</scope>
    <source>
        <strain evidence="2">HYR1</strain>
    </source>
</reference>
<evidence type="ECO:0000313" key="3">
    <source>
        <dbReference type="Proteomes" id="UP000276133"/>
    </source>
</evidence>
<dbReference type="AlphaFoldDB" id="A0A3M7S4J0"/>